<sequence>MENQNKENPIRENKPSGNNDDQKITKKNEDDAFKTSDREHRLGWEQPSEEQQHDDAGETNLKDRSK</sequence>
<protein>
    <submittedName>
        <fullName evidence="2">Uncharacterized protein</fullName>
    </submittedName>
</protein>
<proteinExistence type="predicted"/>
<feature type="region of interest" description="Disordered" evidence="1">
    <location>
        <begin position="1"/>
        <end position="66"/>
    </location>
</feature>
<comment type="caution">
    <text evidence="2">The sequence shown here is derived from an EMBL/GenBank/DDBJ whole genome shotgun (WGS) entry which is preliminary data.</text>
</comment>
<evidence type="ECO:0000313" key="3">
    <source>
        <dbReference type="Proteomes" id="UP000238034"/>
    </source>
</evidence>
<evidence type="ECO:0000256" key="1">
    <source>
        <dbReference type="SAM" id="MobiDB-lite"/>
    </source>
</evidence>
<evidence type="ECO:0000313" key="2">
    <source>
        <dbReference type="EMBL" id="PRY52295.1"/>
    </source>
</evidence>
<dbReference type="OrthoDB" id="9952348at2"/>
<dbReference type="EMBL" id="PVTH01000006">
    <property type="protein sequence ID" value="PRY52295.1"/>
    <property type="molecule type" value="Genomic_DNA"/>
</dbReference>
<gene>
    <name evidence="2" type="ORF">B0I27_10654</name>
</gene>
<dbReference type="AlphaFoldDB" id="A0A2T0U307"/>
<name>A0A2T0U307_9SPHI</name>
<dbReference type="Proteomes" id="UP000238034">
    <property type="component" value="Unassembled WGS sequence"/>
</dbReference>
<reference evidence="2 3" key="1">
    <citation type="submission" date="2018-03" db="EMBL/GenBank/DDBJ databases">
        <title>Genomic Encyclopedia of Type Strains, Phase III (KMG-III): the genomes of soil and plant-associated and newly described type strains.</title>
        <authorList>
            <person name="Whitman W."/>
        </authorList>
    </citation>
    <scope>NUCLEOTIDE SEQUENCE [LARGE SCALE GENOMIC DNA]</scope>
    <source>
        <strain evidence="2 3">CGMCC 1.9313</strain>
    </source>
</reference>
<feature type="compositionally biased region" description="Basic and acidic residues" evidence="1">
    <location>
        <begin position="50"/>
        <end position="66"/>
    </location>
</feature>
<accession>A0A2T0U307</accession>
<feature type="compositionally biased region" description="Basic and acidic residues" evidence="1">
    <location>
        <begin position="1"/>
        <end position="43"/>
    </location>
</feature>
<dbReference type="RefSeq" id="WP_106293335.1">
    <property type="nucleotide sequence ID" value="NZ_PVTH01000006.1"/>
</dbReference>
<keyword evidence="3" id="KW-1185">Reference proteome</keyword>
<organism evidence="2 3">
    <name type="scientific">Arcticibacter pallidicorallinus</name>
    <dbReference type="NCBI Taxonomy" id="1259464"/>
    <lineage>
        <taxon>Bacteria</taxon>
        <taxon>Pseudomonadati</taxon>
        <taxon>Bacteroidota</taxon>
        <taxon>Sphingobacteriia</taxon>
        <taxon>Sphingobacteriales</taxon>
        <taxon>Sphingobacteriaceae</taxon>
        <taxon>Arcticibacter</taxon>
    </lineage>
</organism>